<keyword evidence="1" id="KW-0732">Signal</keyword>
<proteinExistence type="predicted"/>
<gene>
    <name evidence="3" type="ORF">JCM19235_5337</name>
</gene>
<dbReference type="AlphaFoldDB" id="A0A090RQE8"/>
<dbReference type="GO" id="GO:0004609">
    <property type="term" value="F:phosphatidylserine decarboxylase activity"/>
    <property type="evidence" value="ECO:0007669"/>
    <property type="project" value="UniProtKB-EC"/>
</dbReference>
<feature type="chain" id="PRO_5001864360" evidence="1">
    <location>
        <begin position="25"/>
        <end position="320"/>
    </location>
</feature>
<dbReference type="STRING" id="990268.JCM19235_5337"/>
<dbReference type="Proteomes" id="UP000029228">
    <property type="component" value="Unassembled WGS sequence"/>
</dbReference>
<reference evidence="3 4" key="1">
    <citation type="submission" date="2014-09" db="EMBL/GenBank/DDBJ databases">
        <title>Vibrio maritimus JCM 19235. (C45) whole genome shotgun sequence.</title>
        <authorList>
            <person name="Sawabe T."/>
            <person name="Meirelles P."/>
            <person name="Nakanishi M."/>
            <person name="Sayaka M."/>
            <person name="Hattori M."/>
            <person name="Ohkuma M."/>
        </authorList>
    </citation>
    <scope>NUCLEOTIDE SEQUENCE [LARGE SCALE GENOMIC DNA]</scope>
    <source>
        <strain evidence="4">JCM19235</strain>
    </source>
</reference>
<evidence type="ECO:0000313" key="4">
    <source>
        <dbReference type="Proteomes" id="UP000029228"/>
    </source>
</evidence>
<sequence length="320" mass="36013">MFKKTLLASVLVVSSSLFVLPAIAAVPTKPMTAEQAMQNESYVLGVNAYVWGSTLVRMEHIARQYTDMTQPISDTSYRAPLNEFGHARRLSTPHDLDMPSANRDTLYSSAVLDLSQGPMVLSVPEVNDRYYVINMFDMWHNLFQYVGTRETGQLAKQLLLVPPGWESNVDVPRELQVVEAPTSKVWLWGRTQVFEGSDDVFAHRIQDQYTLTSLQEYLDGEKVAVTPLPPRAGEEGDPLRFYEELGAYLKDNPVEERQQAMLGQLAKIGITEQGFDRSNLSVATIEAMIKAVQDGQSIVMAQQKNLRRLRLKMVGFMPLI</sequence>
<keyword evidence="3" id="KW-0456">Lyase</keyword>
<dbReference type="InterPro" id="IPR037050">
    <property type="entry name" value="DUF1254_sf"/>
</dbReference>
<dbReference type="Gene3D" id="2.60.40.1610">
    <property type="entry name" value="Domain of unknown function DUF1254"/>
    <property type="match status" value="1"/>
</dbReference>
<keyword evidence="4" id="KW-1185">Reference proteome</keyword>
<name>A0A090RQE8_9VIBR</name>
<organism evidence="3 4">
    <name type="scientific">Vibrio maritimus</name>
    <dbReference type="NCBI Taxonomy" id="990268"/>
    <lineage>
        <taxon>Bacteria</taxon>
        <taxon>Pseudomonadati</taxon>
        <taxon>Pseudomonadota</taxon>
        <taxon>Gammaproteobacteria</taxon>
        <taxon>Vibrionales</taxon>
        <taxon>Vibrionaceae</taxon>
        <taxon>Vibrio</taxon>
    </lineage>
</organism>
<evidence type="ECO:0000259" key="2">
    <source>
        <dbReference type="Pfam" id="PF06863"/>
    </source>
</evidence>
<dbReference type="SUPFAM" id="SSF160935">
    <property type="entry name" value="VPA0735-like"/>
    <property type="match status" value="1"/>
</dbReference>
<feature type="signal peptide" evidence="1">
    <location>
        <begin position="1"/>
        <end position="24"/>
    </location>
</feature>
<evidence type="ECO:0000256" key="1">
    <source>
        <dbReference type="SAM" id="SignalP"/>
    </source>
</evidence>
<comment type="caution">
    <text evidence="3">The sequence shown here is derived from an EMBL/GenBank/DDBJ whole genome shotgun (WGS) entry which is preliminary data.</text>
</comment>
<dbReference type="PANTHER" id="PTHR36509">
    <property type="entry name" value="BLL3101 PROTEIN"/>
    <property type="match status" value="1"/>
</dbReference>
<dbReference type="Pfam" id="PF06863">
    <property type="entry name" value="DUF1254"/>
    <property type="match status" value="1"/>
</dbReference>
<protein>
    <submittedName>
        <fullName evidence="3">Phosphatidylserine decarboxylase</fullName>
        <ecNumber evidence="3">4.1.1.65</ecNumber>
    </submittedName>
</protein>
<evidence type="ECO:0000313" key="3">
    <source>
        <dbReference type="EMBL" id="GAL16788.1"/>
    </source>
</evidence>
<accession>A0A090RQE8</accession>
<feature type="domain" description="DUF1254" evidence="2">
    <location>
        <begin position="82"/>
        <end position="212"/>
    </location>
</feature>
<dbReference type="PANTHER" id="PTHR36509:SF2">
    <property type="entry name" value="BLL3101 PROTEIN"/>
    <property type="match status" value="1"/>
</dbReference>
<dbReference type="InterPro" id="IPR010679">
    <property type="entry name" value="DUF1254"/>
</dbReference>
<dbReference type="EMBL" id="BBMR01000001">
    <property type="protein sequence ID" value="GAL16788.1"/>
    <property type="molecule type" value="Genomic_DNA"/>
</dbReference>
<dbReference type="EC" id="4.1.1.65" evidence="3"/>